<dbReference type="Gene3D" id="3.90.550.10">
    <property type="entry name" value="Spore Coat Polysaccharide Biosynthesis Protein SpsA, Chain A"/>
    <property type="match status" value="1"/>
</dbReference>
<dbReference type="RefSeq" id="WP_226573819.1">
    <property type="nucleotide sequence ID" value="NZ_BLAY01000003.1"/>
</dbReference>
<proteinExistence type="predicted"/>
<dbReference type="SUPFAM" id="SSF53448">
    <property type="entry name" value="Nucleotide-diphospho-sugar transferases"/>
    <property type="match status" value="1"/>
</dbReference>
<dbReference type="Pfam" id="PF00535">
    <property type="entry name" value="Glycos_transf_2"/>
    <property type="match status" value="1"/>
</dbReference>
<dbReference type="AlphaFoldDB" id="A0AAV3X6G3"/>
<dbReference type="InterPro" id="IPR029044">
    <property type="entry name" value="Nucleotide-diphossugar_trans"/>
</dbReference>
<dbReference type="InterPro" id="IPR050834">
    <property type="entry name" value="Glycosyltransf_2"/>
</dbReference>
<dbReference type="PANTHER" id="PTHR43685">
    <property type="entry name" value="GLYCOSYLTRANSFERASE"/>
    <property type="match status" value="1"/>
</dbReference>
<dbReference type="GO" id="GO:0044010">
    <property type="term" value="P:single-species biofilm formation"/>
    <property type="evidence" value="ECO:0007669"/>
    <property type="project" value="TreeGrafter"/>
</dbReference>
<evidence type="ECO:0000313" key="2">
    <source>
        <dbReference type="EMBL" id="GET35680.1"/>
    </source>
</evidence>
<reference evidence="2" key="1">
    <citation type="submission" date="2019-10" db="EMBL/GenBank/DDBJ databases">
        <title>Draft genome sequece of Microseira wollei NIES-4236.</title>
        <authorList>
            <person name="Yamaguchi H."/>
            <person name="Suzuki S."/>
            <person name="Kawachi M."/>
        </authorList>
    </citation>
    <scope>NUCLEOTIDE SEQUENCE</scope>
    <source>
        <strain evidence="2">NIES-4236</strain>
    </source>
</reference>
<feature type="domain" description="Glycosyltransferase 2-like" evidence="1">
    <location>
        <begin position="4"/>
        <end position="163"/>
    </location>
</feature>
<dbReference type="Proteomes" id="UP001050975">
    <property type="component" value="Unassembled WGS sequence"/>
</dbReference>
<evidence type="ECO:0000313" key="3">
    <source>
        <dbReference type="Proteomes" id="UP001050975"/>
    </source>
</evidence>
<dbReference type="GO" id="GO:0016740">
    <property type="term" value="F:transferase activity"/>
    <property type="evidence" value="ECO:0007669"/>
    <property type="project" value="UniProtKB-KW"/>
</dbReference>
<protein>
    <submittedName>
        <fullName evidence="2">Glycosyl transferase family 2</fullName>
    </submittedName>
</protein>
<comment type="caution">
    <text evidence="2">The sequence shown here is derived from an EMBL/GenBank/DDBJ whole genome shotgun (WGS) entry which is preliminary data.</text>
</comment>
<keyword evidence="2" id="KW-0808">Transferase</keyword>
<dbReference type="InterPro" id="IPR001173">
    <property type="entry name" value="Glyco_trans_2-like"/>
</dbReference>
<name>A0AAV3X6G3_9CYAN</name>
<keyword evidence="3" id="KW-1185">Reference proteome</keyword>
<dbReference type="PANTHER" id="PTHR43685:SF13">
    <property type="entry name" value="O ANTIGEN BIOSYNTHESIS RHAMNOSYLTRANSFERASE RFBN"/>
    <property type="match status" value="1"/>
</dbReference>
<dbReference type="EMBL" id="BLAY01000003">
    <property type="protein sequence ID" value="GET35680.1"/>
    <property type="molecule type" value="Genomic_DNA"/>
</dbReference>
<sequence length="281" mass="32311">MKVSILIRTKNEEAAIAKTLNIISSQSLQPYEVIVVDSGSTDKTVELVRQWKNINLIQISSEDFTYGKALNIGFDAAKGDVVISLSAHAFPKDTDWLEMLVKPFNDPNVAATYGKQLPHLDAWPPVQRDYLSYYGESIRVQNDVNDPANFCFSNSNSAVRRSIWEIQPFHETISYAEDQEWAANVLRLGYKIIYEPQATVYHSHNESFSKVYLRSYNEHRAYKELYGGEKDLINAAMGWYYLVKEDIKFILKSKSGFEWIVLSPVYRLFYILGKLKAFYSI</sequence>
<accession>A0AAV3X6G3</accession>
<organism evidence="2 3">
    <name type="scientific">Microseira wollei NIES-4236</name>
    <dbReference type="NCBI Taxonomy" id="2530354"/>
    <lineage>
        <taxon>Bacteria</taxon>
        <taxon>Bacillati</taxon>
        <taxon>Cyanobacteriota</taxon>
        <taxon>Cyanophyceae</taxon>
        <taxon>Oscillatoriophycideae</taxon>
        <taxon>Aerosakkonematales</taxon>
        <taxon>Aerosakkonemataceae</taxon>
        <taxon>Microseira</taxon>
    </lineage>
</organism>
<gene>
    <name evidence="2" type="ORF">MiSe_04220</name>
</gene>
<evidence type="ECO:0000259" key="1">
    <source>
        <dbReference type="Pfam" id="PF00535"/>
    </source>
</evidence>